<reference evidence="1 2" key="1">
    <citation type="submission" date="2019-11" db="EMBL/GenBank/DDBJ databases">
        <title>Novel species isolated from a subtropical stream in China.</title>
        <authorList>
            <person name="Lu H."/>
        </authorList>
    </citation>
    <scope>NUCLEOTIDE SEQUENCE [LARGE SCALE GENOMIC DNA]</scope>
    <source>
        <strain evidence="1 2">FT92W</strain>
    </source>
</reference>
<evidence type="ECO:0000313" key="2">
    <source>
        <dbReference type="Proteomes" id="UP000446768"/>
    </source>
</evidence>
<evidence type="ECO:0000313" key="1">
    <source>
        <dbReference type="EMBL" id="MRV75109.1"/>
    </source>
</evidence>
<dbReference type="AlphaFoldDB" id="A0A7X2ISC0"/>
<comment type="caution">
    <text evidence="1">The sequence shown here is derived from an EMBL/GenBank/DDBJ whole genome shotgun (WGS) entry which is preliminary data.</text>
</comment>
<sequence>MMHPGGLLMPALAEGAELAVVSGYVAGQPGGPVRVVLDRRGARILLVLVSYESVAWQLDVRPGTQLAAVVVSAYRDVAVAGQGVAPVYRLALPCATAAGSAPYRDLLHILHAKLGRHDPDIFRGYTCLPGQVAVACNKAPAAAGNI</sequence>
<accession>A0A7X2ISC0</accession>
<protein>
    <submittedName>
        <fullName evidence="1">Uncharacterized protein</fullName>
    </submittedName>
</protein>
<dbReference type="Proteomes" id="UP000446768">
    <property type="component" value="Unassembled WGS sequence"/>
</dbReference>
<proteinExistence type="predicted"/>
<name>A0A7X2ISC0_9BURK</name>
<gene>
    <name evidence="1" type="ORF">GJ700_25675</name>
</gene>
<dbReference type="RefSeq" id="WP_154379338.1">
    <property type="nucleotide sequence ID" value="NZ_WKJJ01000018.1"/>
</dbReference>
<dbReference type="EMBL" id="WKJJ01000018">
    <property type="protein sequence ID" value="MRV75109.1"/>
    <property type="molecule type" value="Genomic_DNA"/>
</dbReference>
<organism evidence="1 2">
    <name type="scientific">Pseudoduganella rivuli</name>
    <dbReference type="NCBI Taxonomy" id="2666085"/>
    <lineage>
        <taxon>Bacteria</taxon>
        <taxon>Pseudomonadati</taxon>
        <taxon>Pseudomonadota</taxon>
        <taxon>Betaproteobacteria</taxon>
        <taxon>Burkholderiales</taxon>
        <taxon>Oxalobacteraceae</taxon>
        <taxon>Telluria group</taxon>
        <taxon>Pseudoduganella</taxon>
    </lineage>
</organism>
<keyword evidence="2" id="KW-1185">Reference proteome</keyword>